<protein>
    <recommendedName>
        <fullName evidence="3">TUG ubiquitin-like domain-containing protein</fullName>
    </recommendedName>
</protein>
<dbReference type="EMBL" id="JAHMUF010000025">
    <property type="protein sequence ID" value="KAG7191653.1"/>
    <property type="molecule type" value="Genomic_DNA"/>
</dbReference>
<accession>A0A9P7V5M5</accession>
<evidence type="ECO:0000259" key="3">
    <source>
        <dbReference type="Pfam" id="PF11470"/>
    </source>
</evidence>
<dbReference type="RefSeq" id="XP_043047205.1">
    <property type="nucleotide sequence ID" value="XM_043193669.1"/>
</dbReference>
<reference evidence="4" key="1">
    <citation type="submission" date="2021-03" db="EMBL/GenBank/DDBJ databases">
        <authorList>
            <person name="Palmer J.M."/>
        </authorList>
    </citation>
    <scope>NUCLEOTIDE SEQUENCE</scope>
    <source>
        <strain evidence="4">ARV_011</strain>
    </source>
</reference>
<dbReference type="GO" id="GO:0012506">
    <property type="term" value="C:vesicle membrane"/>
    <property type="evidence" value="ECO:0007669"/>
    <property type="project" value="TreeGrafter"/>
</dbReference>
<feature type="region of interest" description="Disordered" evidence="2">
    <location>
        <begin position="487"/>
        <end position="535"/>
    </location>
</feature>
<dbReference type="GO" id="GO:0006886">
    <property type="term" value="P:intracellular protein transport"/>
    <property type="evidence" value="ECO:0007669"/>
    <property type="project" value="TreeGrafter"/>
</dbReference>
<keyword evidence="1" id="KW-0175">Coiled coil</keyword>
<dbReference type="PANTHER" id="PTHR46467">
    <property type="entry name" value="TETHER CONTAINING UBX DOMAIN FOR GLUT4"/>
    <property type="match status" value="1"/>
</dbReference>
<feature type="compositionally biased region" description="Basic and acidic residues" evidence="2">
    <location>
        <begin position="516"/>
        <end position="527"/>
    </location>
</feature>
<feature type="compositionally biased region" description="Low complexity" evidence="2">
    <location>
        <begin position="499"/>
        <end position="515"/>
    </location>
</feature>
<dbReference type="Proteomes" id="UP000790833">
    <property type="component" value="Unassembled WGS sequence"/>
</dbReference>
<evidence type="ECO:0000256" key="2">
    <source>
        <dbReference type="SAM" id="MobiDB-lite"/>
    </source>
</evidence>
<dbReference type="AlphaFoldDB" id="A0A9P7V5M5"/>
<dbReference type="GO" id="GO:0005737">
    <property type="term" value="C:cytoplasm"/>
    <property type="evidence" value="ECO:0007669"/>
    <property type="project" value="TreeGrafter"/>
</dbReference>
<feature type="coiled-coil region" evidence="1">
    <location>
        <begin position="212"/>
        <end position="252"/>
    </location>
</feature>
<dbReference type="InterPro" id="IPR021569">
    <property type="entry name" value="TUG-UBL1"/>
</dbReference>
<feature type="compositionally biased region" description="Low complexity" evidence="2">
    <location>
        <begin position="279"/>
        <end position="290"/>
    </location>
</feature>
<dbReference type="OrthoDB" id="440781at2759"/>
<sequence length="535" mass="61556">MSNITLQVSYGHLTKKITCLKTQTVNQATGMAMDKFLLNQSELEGKLLYQRKVLDTSLPLRFTNVINNSKVELQVKEVSNKTVSASAGGSKVDIKLIVAGVPTARPQYLLKDIDTSLLLSQVVQEFEKANSGLKLPLTESQTNDIKIEMILVDQKIPLSQFNSTVLGTVIGSGVKNFVVRLNYSNNEGAAERELHQQQIVRTQLEQQRQTNVKRMEEEHLHREQLKEELKRQKLLERQREEAQEKENRMELDPNVLPVDKNTIHNESRIVRRNSGSEQEQSASVNASENESAINTRLIDDALQLNIESDTQLYKPGNHPTTLYENPDDDYEMTVSQAKQYYRMVQQKGNAKPAKIPKPVTHYSIRLRFPDRNIIQFNYEQKELSNLKLGTLLKRIDQILLPEYVNHYIIKFPEPPFKVLSFTFDTNNKLLLEFPEFQTERILLLWELKDTSLSRKGPFVKEESIATIKNSNERAEIVIEENRSLLPDDEVDDNNKKKTTTNSFESNSSSTFNSTKNPKDENVNDRVPRWMKLNRK</sequence>
<organism evidence="4 5">
    <name type="scientific">Scheffersomyces spartinae</name>
    <dbReference type="NCBI Taxonomy" id="45513"/>
    <lineage>
        <taxon>Eukaryota</taxon>
        <taxon>Fungi</taxon>
        <taxon>Dikarya</taxon>
        <taxon>Ascomycota</taxon>
        <taxon>Saccharomycotina</taxon>
        <taxon>Pichiomycetes</taxon>
        <taxon>Debaryomycetaceae</taxon>
        <taxon>Scheffersomyces</taxon>
    </lineage>
</organism>
<name>A0A9P7V5M5_9ASCO</name>
<evidence type="ECO:0000313" key="5">
    <source>
        <dbReference type="Proteomes" id="UP000790833"/>
    </source>
</evidence>
<dbReference type="PANTHER" id="PTHR46467:SF1">
    <property type="entry name" value="TETHER CONTAINING UBX DOMAIN FOR GLUT4"/>
    <property type="match status" value="1"/>
</dbReference>
<evidence type="ECO:0000313" key="4">
    <source>
        <dbReference type="EMBL" id="KAG7191653.1"/>
    </source>
</evidence>
<dbReference type="InterPro" id="IPR029071">
    <property type="entry name" value="Ubiquitin-like_domsf"/>
</dbReference>
<proteinExistence type="predicted"/>
<dbReference type="GeneID" id="66116296"/>
<evidence type="ECO:0000256" key="1">
    <source>
        <dbReference type="SAM" id="Coils"/>
    </source>
</evidence>
<keyword evidence="5" id="KW-1185">Reference proteome</keyword>
<dbReference type="SUPFAM" id="SSF54236">
    <property type="entry name" value="Ubiquitin-like"/>
    <property type="match status" value="1"/>
</dbReference>
<dbReference type="GO" id="GO:0005634">
    <property type="term" value="C:nucleus"/>
    <property type="evidence" value="ECO:0007669"/>
    <property type="project" value="TreeGrafter"/>
</dbReference>
<feature type="region of interest" description="Disordered" evidence="2">
    <location>
        <begin position="258"/>
        <end position="290"/>
    </location>
</feature>
<feature type="domain" description="TUG ubiquitin-like" evidence="3">
    <location>
        <begin position="8"/>
        <end position="73"/>
    </location>
</feature>
<comment type="caution">
    <text evidence="4">The sequence shown here is derived from an EMBL/GenBank/DDBJ whole genome shotgun (WGS) entry which is preliminary data.</text>
</comment>
<gene>
    <name evidence="4" type="ORF">KQ657_002922</name>
</gene>
<dbReference type="Gene3D" id="3.10.20.90">
    <property type="entry name" value="Phosphatidylinositol 3-kinase Catalytic Subunit, Chain A, domain 1"/>
    <property type="match status" value="1"/>
</dbReference>
<dbReference type="Pfam" id="PF11470">
    <property type="entry name" value="TUG-UBL1"/>
    <property type="match status" value="1"/>
</dbReference>